<dbReference type="Pfam" id="PF17293">
    <property type="entry name" value="Arm-DNA-bind_5"/>
    <property type="match status" value="1"/>
</dbReference>
<dbReference type="RefSeq" id="WP_090292920.1">
    <property type="nucleotide sequence ID" value="NZ_FNKI01000001.1"/>
</dbReference>
<keyword evidence="2" id="KW-0238">DNA-binding</keyword>
<dbReference type="InterPro" id="IPR035386">
    <property type="entry name" value="Arm-DNA-bind_5"/>
</dbReference>
<dbReference type="PANTHER" id="PTHR30349">
    <property type="entry name" value="PHAGE INTEGRASE-RELATED"/>
    <property type="match status" value="1"/>
</dbReference>
<dbReference type="Gene3D" id="1.10.443.10">
    <property type="entry name" value="Intergrase catalytic core"/>
    <property type="match status" value="1"/>
</dbReference>
<keyword evidence="6" id="KW-1185">Reference proteome</keyword>
<dbReference type="CDD" id="cd01185">
    <property type="entry name" value="INTN1_C_like"/>
    <property type="match status" value="1"/>
</dbReference>
<accession>A0A1H2U687</accession>
<dbReference type="AlphaFoldDB" id="A0A1H2U687"/>
<dbReference type="OrthoDB" id="1098628at2"/>
<dbReference type="InterPro" id="IPR050090">
    <property type="entry name" value="Tyrosine_recombinase_XerCD"/>
</dbReference>
<keyword evidence="3" id="KW-0233">DNA recombination</keyword>
<dbReference type="Pfam" id="PF13102">
    <property type="entry name" value="Phage_int_SAM_5"/>
    <property type="match status" value="1"/>
</dbReference>
<evidence type="ECO:0000256" key="2">
    <source>
        <dbReference type="ARBA" id="ARBA00023125"/>
    </source>
</evidence>
<evidence type="ECO:0000313" key="5">
    <source>
        <dbReference type="EMBL" id="SDW51753.1"/>
    </source>
</evidence>
<reference evidence="6" key="1">
    <citation type="submission" date="2016-10" db="EMBL/GenBank/DDBJ databases">
        <authorList>
            <person name="Varghese N."/>
            <person name="Submissions S."/>
        </authorList>
    </citation>
    <scope>NUCLEOTIDE SEQUENCE [LARGE SCALE GENOMIC DNA]</scope>
    <source>
        <strain evidence="6">DSM 25030</strain>
    </source>
</reference>
<dbReference type="InterPro" id="IPR011010">
    <property type="entry name" value="DNA_brk_join_enz"/>
</dbReference>
<evidence type="ECO:0000259" key="4">
    <source>
        <dbReference type="PROSITE" id="PS51898"/>
    </source>
</evidence>
<gene>
    <name evidence="5" type="ORF">SAMN04487892_1466</name>
</gene>
<organism evidence="5 6">
    <name type="scientific">Flagellimonas zhangzhouensis</name>
    <dbReference type="NCBI Taxonomy" id="1073328"/>
    <lineage>
        <taxon>Bacteria</taxon>
        <taxon>Pseudomonadati</taxon>
        <taxon>Bacteroidota</taxon>
        <taxon>Flavobacteriia</taxon>
        <taxon>Flavobacteriales</taxon>
        <taxon>Flavobacteriaceae</taxon>
        <taxon>Flagellimonas</taxon>
    </lineage>
</organism>
<dbReference type="SUPFAM" id="SSF56349">
    <property type="entry name" value="DNA breaking-rejoining enzymes"/>
    <property type="match status" value="1"/>
</dbReference>
<dbReference type="InterPro" id="IPR010998">
    <property type="entry name" value="Integrase_recombinase_N"/>
</dbReference>
<dbReference type="InterPro" id="IPR025269">
    <property type="entry name" value="SAM-like_dom"/>
</dbReference>
<dbReference type="PROSITE" id="PS51898">
    <property type="entry name" value="TYR_RECOMBINASE"/>
    <property type="match status" value="1"/>
</dbReference>
<protein>
    <submittedName>
        <fullName evidence="5">Site-specific recombinase XerD</fullName>
    </submittedName>
</protein>
<dbReference type="Gene3D" id="1.10.150.130">
    <property type="match status" value="1"/>
</dbReference>
<dbReference type="InterPro" id="IPR013762">
    <property type="entry name" value="Integrase-like_cat_sf"/>
</dbReference>
<feature type="domain" description="Tyr recombinase" evidence="4">
    <location>
        <begin position="224"/>
        <end position="408"/>
    </location>
</feature>
<dbReference type="GO" id="GO:0003677">
    <property type="term" value="F:DNA binding"/>
    <property type="evidence" value="ECO:0007669"/>
    <property type="project" value="UniProtKB-KW"/>
</dbReference>
<sequence>MRSNFTFSVLFWLYSGRSKNGKAPIYARISVNGKKLNISLKRRIQINHWDSERQRVKNSTIDAKSINQYLDGFYSGLFHSFQQLRIEGKHITPKSVKARFLDEEVENQHFTMKDLVSYHNSNMFTKLHGNTSRLYLTSQKYIFLFLKTKLKLEDIRLDELNYKFILDFENFLRKHKPNHYQKQIGNNAVMKHIQRLRKMVSLAYRLEWIDKDPFRQFKQRLTPTNREYLGSEELQAIEELELQTKRLKTVRDLFVFSCYTGICYTDLMLLTEDNVIMGLDKKYWIITKRQKTHNPVKIPLLKKAMDLIERYKQDSRSVINNTLFPRISNQKMNAYLKEIASEAKIKKNLTFHMARHTFATTVTLTNGVPIETISKMLGHRKLTTTQIYAKVLERKVGEDMEILRSKLEVATESDLKKKANQG</sequence>
<dbReference type="Pfam" id="PF00589">
    <property type="entry name" value="Phage_integrase"/>
    <property type="match status" value="1"/>
</dbReference>
<dbReference type="GO" id="GO:0006310">
    <property type="term" value="P:DNA recombination"/>
    <property type="evidence" value="ECO:0007669"/>
    <property type="project" value="UniProtKB-KW"/>
</dbReference>
<evidence type="ECO:0000256" key="1">
    <source>
        <dbReference type="ARBA" id="ARBA00008857"/>
    </source>
</evidence>
<name>A0A1H2U687_9FLAO</name>
<dbReference type="STRING" id="1073328.SAMN05216294_0827"/>
<evidence type="ECO:0000313" key="6">
    <source>
        <dbReference type="Proteomes" id="UP000199592"/>
    </source>
</evidence>
<dbReference type="EMBL" id="FNMY01000002">
    <property type="protein sequence ID" value="SDW51753.1"/>
    <property type="molecule type" value="Genomic_DNA"/>
</dbReference>
<dbReference type="InterPro" id="IPR002104">
    <property type="entry name" value="Integrase_catalytic"/>
</dbReference>
<evidence type="ECO:0000256" key="3">
    <source>
        <dbReference type="ARBA" id="ARBA00023172"/>
    </source>
</evidence>
<dbReference type="Proteomes" id="UP000199592">
    <property type="component" value="Unassembled WGS sequence"/>
</dbReference>
<dbReference type="GO" id="GO:0015074">
    <property type="term" value="P:DNA integration"/>
    <property type="evidence" value="ECO:0007669"/>
    <property type="project" value="InterPro"/>
</dbReference>
<comment type="similarity">
    <text evidence="1">Belongs to the 'phage' integrase family.</text>
</comment>
<proteinExistence type="inferred from homology"/>
<dbReference type="PANTHER" id="PTHR30349:SF64">
    <property type="entry name" value="PROPHAGE INTEGRASE INTD-RELATED"/>
    <property type="match status" value="1"/>
</dbReference>